<feature type="transmembrane region" description="Helical" evidence="1">
    <location>
        <begin position="72"/>
        <end position="89"/>
    </location>
</feature>
<keyword evidence="1" id="KW-0472">Membrane</keyword>
<dbReference type="AlphaFoldDB" id="A0A8D8ZC57"/>
<evidence type="ECO:0000313" key="2">
    <source>
        <dbReference type="EMBL" id="CAG6744220.1"/>
    </source>
</evidence>
<keyword evidence="1" id="KW-0812">Transmembrane</keyword>
<feature type="transmembrane region" description="Helical" evidence="1">
    <location>
        <begin position="101"/>
        <end position="127"/>
    </location>
</feature>
<sequence length="130" mass="14741">MRVSLHACEIVLRVVVARTYIISVIFPHVPIPMIPIRMSTQVLRMMVPIFITMISRGSRPGTLLMPWIRTRISIYMIITISAAIVLGIWNHTGFMSMFEESYSICITLVSIKLRVVSIAIICITSIAPFY</sequence>
<protein>
    <submittedName>
        <fullName evidence="2">Uncharacterized protein</fullName>
    </submittedName>
</protein>
<dbReference type="EMBL" id="HBUF01462322">
    <property type="protein sequence ID" value="CAG6744220.1"/>
    <property type="molecule type" value="Transcribed_RNA"/>
</dbReference>
<name>A0A8D8ZC57_9HEMI</name>
<keyword evidence="1" id="KW-1133">Transmembrane helix</keyword>
<reference evidence="2" key="1">
    <citation type="submission" date="2021-05" db="EMBL/GenBank/DDBJ databases">
        <authorList>
            <person name="Alioto T."/>
            <person name="Alioto T."/>
            <person name="Gomez Garrido J."/>
        </authorList>
    </citation>
    <scope>NUCLEOTIDE SEQUENCE</scope>
</reference>
<accession>A0A8D8ZC57</accession>
<evidence type="ECO:0000256" key="1">
    <source>
        <dbReference type="SAM" id="Phobius"/>
    </source>
</evidence>
<organism evidence="2">
    <name type="scientific">Cacopsylla melanoneura</name>
    <dbReference type="NCBI Taxonomy" id="428564"/>
    <lineage>
        <taxon>Eukaryota</taxon>
        <taxon>Metazoa</taxon>
        <taxon>Ecdysozoa</taxon>
        <taxon>Arthropoda</taxon>
        <taxon>Hexapoda</taxon>
        <taxon>Insecta</taxon>
        <taxon>Pterygota</taxon>
        <taxon>Neoptera</taxon>
        <taxon>Paraneoptera</taxon>
        <taxon>Hemiptera</taxon>
        <taxon>Sternorrhyncha</taxon>
        <taxon>Psylloidea</taxon>
        <taxon>Psyllidae</taxon>
        <taxon>Psyllinae</taxon>
        <taxon>Cacopsylla</taxon>
    </lineage>
</organism>
<proteinExistence type="predicted"/>
<feature type="transmembrane region" description="Helical" evidence="1">
    <location>
        <begin position="7"/>
        <end position="26"/>
    </location>
</feature>